<gene>
    <name evidence="1" type="ORF">TNCT_333311</name>
</gene>
<name>A0A8X6G9Z6_TRICU</name>
<keyword evidence="2" id="KW-1185">Reference proteome</keyword>
<protein>
    <submittedName>
        <fullName evidence="1">Uncharacterized protein</fullName>
    </submittedName>
</protein>
<sequence>MGLALLFRGAMHQITGFLVRQTSPTQQIGFGDGTTLLCLFCKDVSIYWVLVPDVHLFRGRLFQRQQTRHIHVHEFCIPQARPSSRLPFRHEDIRNQSMSPDDHIQLIHRQHGLVLLVGDEMNYQRSLALAQDVDSMNIHNLPPCFLKDDNSCWLECQNMVQTGFTVSNDGFQTIRCDAFH</sequence>
<dbReference type="Proteomes" id="UP000887116">
    <property type="component" value="Unassembled WGS sequence"/>
</dbReference>
<dbReference type="EMBL" id="BMAO01031817">
    <property type="protein sequence ID" value="GFQ77848.1"/>
    <property type="molecule type" value="Genomic_DNA"/>
</dbReference>
<evidence type="ECO:0000313" key="1">
    <source>
        <dbReference type="EMBL" id="GFQ77848.1"/>
    </source>
</evidence>
<reference evidence="1" key="1">
    <citation type="submission" date="2020-07" db="EMBL/GenBank/DDBJ databases">
        <title>Multicomponent nature underlies the extraordinary mechanical properties of spider dragline silk.</title>
        <authorList>
            <person name="Kono N."/>
            <person name="Nakamura H."/>
            <person name="Mori M."/>
            <person name="Yoshida Y."/>
            <person name="Ohtoshi R."/>
            <person name="Malay A.D."/>
            <person name="Moran D.A.P."/>
            <person name="Tomita M."/>
            <person name="Numata K."/>
            <person name="Arakawa K."/>
        </authorList>
    </citation>
    <scope>NUCLEOTIDE SEQUENCE</scope>
</reference>
<comment type="caution">
    <text evidence="1">The sequence shown here is derived from an EMBL/GenBank/DDBJ whole genome shotgun (WGS) entry which is preliminary data.</text>
</comment>
<proteinExistence type="predicted"/>
<dbReference type="AlphaFoldDB" id="A0A8X6G9Z6"/>
<evidence type="ECO:0000313" key="2">
    <source>
        <dbReference type="Proteomes" id="UP000887116"/>
    </source>
</evidence>
<accession>A0A8X6G9Z6</accession>
<organism evidence="1 2">
    <name type="scientific">Trichonephila clavata</name>
    <name type="common">Joro spider</name>
    <name type="synonym">Nephila clavata</name>
    <dbReference type="NCBI Taxonomy" id="2740835"/>
    <lineage>
        <taxon>Eukaryota</taxon>
        <taxon>Metazoa</taxon>
        <taxon>Ecdysozoa</taxon>
        <taxon>Arthropoda</taxon>
        <taxon>Chelicerata</taxon>
        <taxon>Arachnida</taxon>
        <taxon>Araneae</taxon>
        <taxon>Araneomorphae</taxon>
        <taxon>Entelegynae</taxon>
        <taxon>Araneoidea</taxon>
        <taxon>Nephilidae</taxon>
        <taxon>Trichonephila</taxon>
    </lineage>
</organism>